<name>A0A444LH26_9HYPH</name>
<keyword evidence="2" id="KW-1185">Reference proteome</keyword>
<accession>A0A444LH26</accession>
<gene>
    <name evidence="1" type="ORF">EPK99_06430</name>
</gene>
<evidence type="ECO:0000313" key="2">
    <source>
        <dbReference type="Proteomes" id="UP000287687"/>
    </source>
</evidence>
<dbReference type="AlphaFoldDB" id="A0A444LH26"/>
<organism evidence="1 2">
    <name type="scientific">Neorhizobium lilium</name>
    <dbReference type="NCBI Taxonomy" id="2503024"/>
    <lineage>
        <taxon>Bacteria</taxon>
        <taxon>Pseudomonadati</taxon>
        <taxon>Pseudomonadota</taxon>
        <taxon>Alphaproteobacteria</taxon>
        <taxon>Hyphomicrobiales</taxon>
        <taxon>Rhizobiaceae</taxon>
        <taxon>Rhizobium/Agrobacterium group</taxon>
        <taxon>Neorhizobium</taxon>
    </lineage>
</organism>
<comment type="caution">
    <text evidence="1">The sequence shown here is derived from an EMBL/GenBank/DDBJ whole genome shotgun (WGS) entry which is preliminary data.</text>
</comment>
<sequence>MSLDELLETYPPRVSAAFREAIETIKSHIILKTIVERLERGDIYGAVQAVQFEPEAFAGLELALREAFNAGGVSMVQSLPAVVSPEGTRVLWQFGVRNLEAERLIREQLVTLVTNITGDQQEALRIAFQTGLAAGKNPTSTALDVAGRVNRITGRREGGSIGLTSRQVEFIYGETGARANLLSGDPELMKRYLDLKTRDKRFDRTVAKAIREGRPVETEMVAKIVGRLNDNNLKLRAETIGLEETKRALFTVRDNAIRQQIDAGKVMAQEITKHWKHSASENPRMQHIEMAARYKAEGVPLDQPFIAPDGTTLMYPHDPSAPARHTLGCKCRMEYEIDYAAAGLRRYRARTA</sequence>
<evidence type="ECO:0000313" key="1">
    <source>
        <dbReference type="EMBL" id="RWX78265.1"/>
    </source>
</evidence>
<proteinExistence type="predicted"/>
<dbReference type="Proteomes" id="UP000287687">
    <property type="component" value="Unassembled WGS sequence"/>
</dbReference>
<reference evidence="1 2" key="1">
    <citation type="submission" date="2019-01" db="EMBL/GenBank/DDBJ databases">
        <title>The draft genome of Rhizobium sp. 24NR.</title>
        <authorList>
            <person name="Liu L."/>
            <person name="Liang L."/>
            <person name="Shi S."/>
            <person name="Xu L."/>
            <person name="Wang X."/>
            <person name="Li L."/>
            <person name="Zhang X."/>
        </authorList>
    </citation>
    <scope>NUCLEOTIDE SEQUENCE [LARGE SCALE GENOMIC DNA]</scope>
    <source>
        <strain evidence="1 2">24NR</strain>
    </source>
</reference>
<dbReference type="OrthoDB" id="952090at2"/>
<dbReference type="RefSeq" id="WP_128442243.1">
    <property type="nucleotide sequence ID" value="NZ_SBIP01000002.1"/>
</dbReference>
<protein>
    <submittedName>
        <fullName evidence="1">Head morphogenesis protein</fullName>
    </submittedName>
</protein>
<dbReference type="EMBL" id="SBIP01000002">
    <property type="protein sequence ID" value="RWX78265.1"/>
    <property type="molecule type" value="Genomic_DNA"/>
</dbReference>